<comment type="caution">
    <text evidence="1">The sequence shown here is derived from an EMBL/GenBank/DDBJ whole genome shotgun (WGS) entry which is preliminary data.</text>
</comment>
<evidence type="ECO:0000313" key="1">
    <source>
        <dbReference type="EMBL" id="GAA4648129.1"/>
    </source>
</evidence>
<keyword evidence="2" id="KW-1185">Reference proteome</keyword>
<dbReference type="Proteomes" id="UP001500604">
    <property type="component" value="Unassembled WGS sequence"/>
</dbReference>
<dbReference type="EMBL" id="BAABFL010000025">
    <property type="protein sequence ID" value="GAA4648129.1"/>
    <property type="molecule type" value="Genomic_DNA"/>
</dbReference>
<organism evidence="1 2">
    <name type="scientific">Kistimonas scapharcae</name>
    <dbReference type="NCBI Taxonomy" id="1036133"/>
    <lineage>
        <taxon>Bacteria</taxon>
        <taxon>Pseudomonadati</taxon>
        <taxon>Pseudomonadota</taxon>
        <taxon>Gammaproteobacteria</taxon>
        <taxon>Oceanospirillales</taxon>
        <taxon>Endozoicomonadaceae</taxon>
        <taxon>Kistimonas</taxon>
    </lineage>
</organism>
<sequence length="125" mass="14703">MTKVTGVTLKINISGAIAMSMKLTLEEVVCSRKYIEGEGWKDIEIELNDKQKNSFVELFGYRCQARTCRTLRRFIANPSIHPSYGIYRRVYWDENDECQYCVGQDYTEEVRYIRELIIKDMGGRR</sequence>
<protein>
    <submittedName>
        <fullName evidence="1">Uncharacterized protein</fullName>
    </submittedName>
</protein>
<accession>A0ABP8UWK5</accession>
<proteinExistence type="predicted"/>
<gene>
    <name evidence="1" type="ORF">GCM10023116_03930</name>
</gene>
<reference evidence="2" key="1">
    <citation type="journal article" date="2019" name="Int. J. Syst. Evol. Microbiol.">
        <title>The Global Catalogue of Microorganisms (GCM) 10K type strain sequencing project: providing services to taxonomists for standard genome sequencing and annotation.</title>
        <authorList>
            <consortium name="The Broad Institute Genomics Platform"/>
            <consortium name="The Broad Institute Genome Sequencing Center for Infectious Disease"/>
            <person name="Wu L."/>
            <person name="Ma J."/>
        </authorList>
    </citation>
    <scope>NUCLEOTIDE SEQUENCE [LARGE SCALE GENOMIC DNA]</scope>
    <source>
        <strain evidence="2">JCM 17805</strain>
    </source>
</reference>
<name>A0ABP8UWK5_9GAMM</name>
<evidence type="ECO:0000313" key="2">
    <source>
        <dbReference type="Proteomes" id="UP001500604"/>
    </source>
</evidence>